<sequence>MSQEELADLLADVSKEGGQLDQLACGGVCPPSELEPLPLVNNVSLSEGIVFTPQNVTEMSLMQEQRQAALASVMAPPAPATLYNETTMPSMWVQQAEITPNDIYPNNGYMTFQNDTGTQVISTGSQYDHQYLGNIPSDQCDEVRLPREARKFTNKFVRCFRTLPLEHCLHMIRTMRRGPLLSASGLKRNISVNPHRCALLHRRRPRPITIVKLKITVLMRAGGFRVRLRLIFRYFGKLAPREIEEPSMYPRTVCGSNGDNSVSPTLANMPRRRGRQSKDEQLAAANRLPLSAREISEMTLGELHKVLKNEDLTEQQKQLIRKIRRRGKNKVAARTCRERRGERQRNMRENESWTVPVRIF</sequence>
<evidence type="ECO:0000313" key="8">
    <source>
        <dbReference type="EMBL" id="VDM67509.1"/>
    </source>
</evidence>
<dbReference type="PANTHER" id="PTHR24411:SF55">
    <property type="entry name" value="SEGMENTATION PROTEIN CAP'N'COLLAR"/>
    <property type="match status" value="1"/>
</dbReference>
<feature type="compositionally biased region" description="Polar residues" evidence="6">
    <location>
        <begin position="254"/>
        <end position="266"/>
    </location>
</feature>
<dbReference type="GO" id="GO:0000978">
    <property type="term" value="F:RNA polymerase II cis-regulatory region sequence-specific DNA binding"/>
    <property type="evidence" value="ECO:0007669"/>
    <property type="project" value="InterPro"/>
</dbReference>
<evidence type="ECO:0000256" key="4">
    <source>
        <dbReference type="ARBA" id="ARBA00023163"/>
    </source>
</evidence>
<feature type="domain" description="BZIP" evidence="7">
    <location>
        <begin position="324"/>
        <end position="339"/>
    </location>
</feature>
<evidence type="ECO:0000256" key="2">
    <source>
        <dbReference type="ARBA" id="ARBA00023125"/>
    </source>
</evidence>
<keyword evidence="2" id="KW-0238">DNA-binding</keyword>
<dbReference type="InterPro" id="IPR004826">
    <property type="entry name" value="bZIP_Maf"/>
</dbReference>
<dbReference type="InterPro" id="IPR004827">
    <property type="entry name" value="bZIP"/>
</dbReference>
<dbReference type="SUPFAM" id="SSF47454">
    <property type="entry name" value="A DNA-binding domain in eukaryotic transcription factors"/>
    <property type="match status" value="1"/>
</dbReference>
<dbReference type="GO" id="GO:0000981">
    <property type="term" value="F:DNA-binding transcription factor activity, RNA polymerase II-specific"/>
    <property type="evidence" value="ECO:0007669"/>
    <property type="project" value="TreeGrafter"/>
</dbReference>
<proteinExistence type="predicted"/>
<evidence type="ECO:0000256" key="1">
    <source>
        <dbReference type="ARBA" id="ARBA00023015"/>
    </source>
</evidence>
<dbReference type="Pfam" id="PF03131">
    <property type="entry name" value="bZIP_Maf"/>
    <property type="match status" value="1"/>
</dbReference>
<dbReference type="GO" id="GO:0005634">
    <property type="term" value="C:nucleus"/>
    <property type="evidence" value="ECO:0007669"/>
    <property type="project" value="TreeGrafter"/>
</dbReference>
<keyword evidence="3" id="KW-0010">Activator</keyword>
<keyword evidence="1" id="KW-0805">Transcription regulation</keyword>
<keyword evidence="5" id="KW-0539">Nucleus</keyword>
<evidence type="ECO:0000259" key="7">
    <source>
        <dbReference type="PROSITE" id="PS00036"/>
    </source>
</evidence>
<keyword evidence="9" id="KW-1185">Reference proteome</keyword>
<dbReference type="AlphaFoldDB" id="A0A3P7IKU4"/>
<dbReference type="InterPro" id="IPR047167">
    <property type="entry name" value="NFE2-like"/>
</dbReference>
<dbReference type="Gene3D" id="1.10.880.10">
    <property type="entry name" value="Transcription factor, Skn-1-like, DNA-binding domain"/>
    <property type="match status" value="1"/>
</dbReference>
<name>A0A3P7IKU4_STRVU</name>
<organism evidence="8 9">
    <name type="scientific">Strongylus vulgaris</name>
    <name type="common">Blood worm</name>
    <dbReference type="NCBI Taxonomy" id="40348"/>
    <lineage>
        <taxon>Eukaryota</taxon>
        <taxon>Metazoa</taxon>
        <taxon>Ecdysozoa</taxon>
        <taxon>Nematoda</taxon>
        <taxon>Chromadorea</taxon>
        <taxon>Rhabditida</taxon>
        <taxon>Rhabditina</taxon>
        <taxon>Rhabditomorpha</taxon>
        <taxon>Strongyloidea</taxon>
        <taxon>Strongylidae</taxon>
        <taxon>Strongylus</taxon>
    </lineage>
</organism>
<accession>A0A3P7IKU4</accession>
<dbReference type="PROSITE" id="PS00036">
    <property type="entry name" value="BZIP_BASIC"/>
    <property type="match status" value="1"/>
</dbReference>
<gene>
    <name evidence="8" type="ORF">SVUK_LOCUS2507</name>
</gene>
<evidence type="ECO:0000256" key="5">
    <source>
        <dbReference type="ARBA" id="ARBA00023242"/>
    </source>
</evidence>
<dbReference type="Proteomes" id="UP000270094">
    <property type="component" value="Unassembled WGS sequence"/>
</dbReference>
<dbReference type="PANTHER" id="PTHR24411">
    <property type="entry name" value="NUCLEAR FACTOR ERYTHROID 2-RELATED FACTOR"/>
    <property type="match status" value="1"/>
</dbReference>
<dbReference type="EMBL" id="UYYB01005715">
    <property type="protein sequence ID" value="VDM67509.1"/>
    <property type="molecule type" value="Genomic_DNA"/>
</dbReference>
<evidence type="ECO:0000256" key="3">
    <source>
        <dbReference type="ARBA" id="ARBA00023159"/>
    </source>
</evidence>
<evidence type="ECO:0000313" key="9">
    <source>
        <dbReference type="Proteomes" id="UP000270094"/>
    </source>
</evidence>
<feature type="region of interest" description="Disordered" evidence="6">
    <location>
        <begin position="252"/>
        <end position="283"/>
    </location>
</feature>
<dbReference type="InterPro" id="IPR008917">
    <property type="entry name" value="TF_DNA-bd_sf"/>
</dbReference>
<dbReference type="OrthoDB" id="7458135at2759"/>
<reference evidence="8 9" key="1">
    <citation type="submission" date="2018-11" db="EMBL/GenBank/DDBJ databases">
        <authorList>
            <consortium name="Pathogen Informatics"/>
        </authorList>
    </citation>
    <scope>NUCLEOTIDE SEQUENCE [LARGE SCALE GENOMIC DNA]</scope>
</reference>
<protein>
    <recommendedName>
        <fullName evidence="7">BZIP domain-containing protein</fullName>
    </recommendedName>
</protein>
<keyword evidence="4" id="KW-0804">Transcription</keyword>
<evidence type="ECO:0000256" key="6">
    <source>
        <dbReference type="SAM" id="MobiDB-lite"/>
    </source>
</evidence>